<name>A0A919KAA5_9ACTN</name>
<dbReference type="AlphaFoldDB" id="A0A919KAA5"/>
<proteinExistence type="predicted"/>
<evidence type="ECO:0008006" key="3">
    <source>
        <dbReference type="Google" id="ProtNLM"/>
    </source>
</evidence>
<keyword evidence="2" id="KW-1185">Reference proteome</keyword>
<evidence type="ECO:0000313" key="2">
    <source>
        <dbReference type="Proteomes" id="UP000636960"/>
    </source>
</evidence>
<dbReference type="Proteomes" id="UP000636960">
    <property type="component" value="Unassembled WGS sequence"/>
</dbReference>
<reference evidence="1" key="1">
    <citation type="submission" date="2021-01" db="EMBL/GenBank/DDBJ databases">
        <title>Whole genome shotgun sequence of Actinoplanes rishiriensis NBRC 108556.</title>
        <authorList>
            <person name="Komaki H."/>
            <person name="Tamura T."/>
        </authorList>
    </citation>
    <scope>NUCLEOTIDE SEQUENCE</scope>
    <source>
        <strain evidence="1">NBRC 108556</strain>
    </source>
</reference>
<dbReference type="EMBL" id="BOMV01000107">
    <property type="protein sequence ID" value="GIF01615.1"/>
    <property type="molecule type" value="Genomic_DNA"/>
</dbReference>
<sequence length="140" mass="15327">MALRTSEMHLSRRDESDQPDWISYFTPAYLADEVAHCMFDLGAHDTAQREIRQAVDGVGNGRVRRLAIDTALLASSLAASGDVEEACARGRDAVDLAAGITSARAVQRVAQLRVDVIPYEDSRSVIELVDYIRVTLPLAL</sequence>
<comment type="caution">
    <text evidence="1">The sequence shown here is derived from an EMBL/GenBank/DDBJ whole genome shotgun (WGS) entry which is preliminary data.</text>
</comment>
<accession>A0A919KAA5</accession>
<protein>
    <recommendedName>
        <fullName evidence="3">Transcriptional regulator</fullName>
    </recommendedName>
</protein>
<organism evidence="1 2">
    <name type="scientific">Paractinoplanes rishiriensis</name>
    <dbReference type="NCBI Taxonomy" id="1050105"/>
    <lineage>
        <taxon>Bacteria</taxon>
        <taxon>Bacillati</taxon>
        <taxon>Actinomycetota</taxon>
        <taxon>Actinomycetes</taxon>
        <taxon>Micromonosporales</taxon>
        <taxon>Micromonosporaceae</taxon>
        <taxon>Paractinoplanes</taxon>
    </lineage>
</organism>
<evidence type="ECO:0000313" key="1">
    <source>
        <dbReference type="EMBL" id="GIF01615.1"/>
    </source>
</evidence>
<gene>
    <name evidence="1" type="ORF">Ari01nite_90790</name>
</gene>